<evidence type="ECO:0000313" key="2">
    <source>
        <dbReference type="Proteomes" id="UP000192356"/>
    </source>
</evidence>
<proteinExistence type="predicted"/>
<dbReference type="EMBL" id="LVKB01000039">
    <property type="protein sequence ID" value="ORD97132.1"/>
    <property type="molecule type" value="Genomic_DNA"/>
</dbReference>
<keyword evidence="2" id="KW-1185">Reference proteome</keyword>
<sequence length="63" mass="7480">MNNNNQQLNNLINKFNSPLKTKSLFTWHFLGNGYPPEYLTYINFLIKFLNKGLIETIFRKENA</sequence>
<dbReference type="Proteomes" id="UP000192356">
    <property type="component" value="Unassembled WGS sequence"/>
</dbReference>
<dbReference type="VEuPathDB" id="MicrosporidiaDB:HERIO_980"/>
<reference evidence="1 2" key="1">
    <citation type="journal article" date="2017" name="Environ. Microbiol.">
        <title>Decay of the glycolytic pathway and adaptation to intranuclear parasitism within Enterocytozoonidae microsporidia.</title>
        <authorList>
            <person name="Wiredu Boakye D."/>
            <person name="Jaroenlak P."/>
            <person name="Prachumwat A."/>
            <person name="Williams T.A."/>
            <person name="Bateman K.S."/>
            <person name="Itsathitphaisarn O."/>
            <person name="Sritunyalucksana K."/>
            <person name="Paszkiewicz K.H."/>
            <person name="Moore K.A."/>
            <person name="Stentiford G.D."/>
            <person name="Williams B.A."/>
        </authorList>
    </citation>
    <scope>NUCLEOTIDE SEQUENCE [LARGE SCALE GENOMIC DNA]</scope>
    <source>
        <strain evidence="1 2">GB1</strain>
    </source>
</reference>
<accession>A0A1X0QBM6</accession>
<evidence type="ECO:0000313" key="1">
    <source>
        <dbReference type="EMBL" id="ORD97132.1"/>
    </source>
</evidence>
<protein>
    <submittedName>
        <fullName evidence="1">Uncharacterized protein</fullName>
    </submittedName>
</protein>
<gene>
    <name evidence="1" type="ORF">HERIO_980</name>
</gene>
<comment type="caution">
    <text evidence="1">The sequence shown here is derived from an EMBL/GenBank/DDBJ whole genome shotgun (WGS) entry which is preliminary data.</text>
</comment>
<organism evidence="1 2">
    <name type="scientific">Hepatospora eriocheir</name>
    <dbReference type="NCBI Taxonomy" id="1081669"/>
    <lineage>
        <taxon>Eukaryota</taxon>
        <taxon>Fungi</taxon>
        <taxon>Fungi incertae sedis</taxon>
        <taxon>Microsporidia</taxon>
        <taxon>Hepatosporidae</taxon>
        <taxon>Hepatospora</taxon>
    </lineage>
</organism>
<dbReference type="AlphaFoldDB" id="A0A1X0QBM6"/>
<name>A0A1X0QBM6_9MICR</name>